<feature type="coiled-coil region" evidence="1">
    <location>
        <begin position="193"/>
        <end position="220"/>
    </location>
</feature>
<dbReference type="EMBL" id="JAXIVS010000005">
    <property type="protein sequence ID" value="MDY7228139.1"/>
    <property type="molecule type" value="Genomic_DNA"/>
</dbReference>
<reference evidence="2 3" key="1">
    <citation type="submission" date="2023-12" db="EMBL/GenBank/DDBJ databases">
        <title>the genome sequence of Hyalangium sp. s54d21.</title>
        <authorList>
            <person name="Zhang X."/>
        </authorList>
    </citation>
    <scope>NUCLEOTIDE SEQUENCE [LARGE SCALE GENOMIC DNA]</scope>
    <source>
        <strain evidence="3">s54d21</strain>
    </source>
</reference>
<name>A0ABU5H3V3_9BACT</name>
<organism evidence="2 3">
    <name type="scientific">Hyalangium rubrum</name>
    <dbReference type="NCBI Taxonomy" id="3103134"/>
    <lineage>
        <taxon>Bacteria</taxon>
        <taxon>Pseudomonadati</taxon>
        <taxon>Myxococcota</taxon>
        <taxon>Myxococcia</taxon>
        <taxon>Myxococcales</taxon>
        <taxon>Cystobacterineae</taxon>
        <taxon>Archangiaceae</taxon>
        <taxon>Hyalangium</taxon>
    </lineage>
</organism>
<keyword evidence="3" id="KW-1185">Reference proteome</keyword>
<protein>
    <submittedName>
        <fullName evidence="2">Uncharacterized protein</fullName>
    </submittedName>
</protein>
<proteinExistence type="predicted"/>
<accession>A0ABU5H3V3</accession>
<comment type="caution">
    <text evidence="2">The sequence shown here is derived from an EMBL/GenBank/DDBJ whole genome shotgun (WGS) entry which is preliminary data.</text>
</comment>
<dbReference type="RefSeq" id="WP_321546864.1">
    <property type="nucleotide sequence ID" value="NZ_JAXIVS010000005.1"/>
</dbReference>
<gene>
    <name evidence="2" type="ORF">SYV04_17095</name>
</gene>
<dbReference type="Proteomes" id="UP001291309">
    <property type="component" value="Unassembled WGS sequence"/>
</dbReference>
<evidence type="ECO:0000313" key="2">
    <source>
        <dbReference type="EMBL" id="MDY7228139.1"/>
    </source>
</evidence>
<evidence type="ECO:0000256" key="1">
    <source>
        <dbReference type="SAM" id="Coils"/>
    </source>
</evidence>
<evidence type="ECO:0000313" key="3">
    <source>
        <dbReference type="Proteomes" id="UP001291309"/>
    </source>
</evidence>
<keyword evidence="1" id="KW-0175">Coiled coil</keyword>
<sequence>MDGGVHVLGLCLLKLLGEETANHYRMGQLYNYVVAHQLAEAAEYKNAQEYFSKNVREVSLSALSMYGAVAHAFTLVHCNHFGVTRLYLLLTYKVAAGIKVNHEEPGTTSIEVPGKNGTVTSNLFAECSVADMRKSIQRRRKPASSKPLPPADLVLADRYLNAVTGNFAKGEPIRVQVRNHEGRTVLDFRGIPLEQLDKLIKALQAQANLVRREKEVEKAQPVV</sequence>